<feature type="compositionally biased region" description="Low complexity" evidence="1">
    <location>
        <begin position="51"/>
        <end position="60"/>
    </location>
</feature>
<dbReference type="InterPro" id="IPR010730">
    <property type="entry name" value="HET"/>
</dbReference>
<dbReference type="InterPro" id="IPR052895">
    <property type="entry name" value="HetReg/Transcr_Mod"/>
</dbReference>
<sequence length="691" mass="75800">MASVPTLPTLPSRQSAAVPRFSYDDKQARLPSASTHIRVLELYPSTHVTTSASWSGAASSPDDEEDPGRAAADARHSSPLRCVVSTTPIATPRAYRALSYTWGRPDKSHSIDIGGARLGITASLDAALRHVRQDDEPVTLWVDQICINQADAGEKNEQVPLMAQIYSRAELVVVWLGPAADGSDALMECWRDVGQAARDLGIESYLTRERFPLLYPMLENRDPDDPAAAARFQALQERAAPAFGALLGAMVAWNGRPWFGRVWTIQEQALGPNASFLCGSRTLDLDLLPLATLIFDRCMSGEITKNPDDHERIRLLAEAQNGRSRSLMTVRRRRRNFVKGEGLGDDLYGVLRKAYVDGEARATLPRDRVYGLLSVAVDAGRLRIVPDYASPDCRPAFVDAARAVVLRAGRVEALSFSQFPKDVDGLPSWVPDWRPTLERSYLASFEDADGTIVRAAGDSTVEAVHTDDPCVLGVRGLVVDAIDETGDVWTWEAGKAARVNHLRTVKALCDKSSARRRRSGRDGDDDDDDDIYESSERRAEAAWRVPVGDMYWTAGGGYNRAARADRDDYEACLAVLALALEGFESVPPEQRQRRAEEFRRMIPAQSSYSENMDKMTGKRPYVTRLGYVGMAPGGARAGDVVVVLLGSRIPYVLRPSGDGTAGFCFVGEAYCDGAMDGEMLTKRPQETFLIA</sequence>
<feature type="region of interest" description="Disordered" evidence="1">
    <location>
        <begin position="51"/>
        <end position="77"/>
    </location>
</feature>
<feature type="region of interest" description="Disordered" evidence="1">
    <location>
        <begin position="513"/>
        <end position="532"/>
    </location>
</feature>
<proteinExistence type="predicted"/>
<reference evidence="3" key="1">
    <citation type="submission" date="2021-06" db="EMBL/GenBank/DDBJ databases">
        <title>Comparative genomics, transcriptomics and evolutionary studies reveal genomic signatures of adaptation to plant cell wall in hemibiotrophic fungi.</title>
        <authorList>
            <consortium name="DOE Joint Genome Institute"/>
            <person name="Baroncelli R."/>
            <person name="Diaz J.F."/>
            <person name="Benocci T."/>
            <person name="Peng M."/>
            <person name="Battaglia E."/>
            <person name="Haridas S."/>
            <person name="Andreopoulos W."/>
            <person name="Labutti K."/>
            <person name="Pangilinan J."/>
            <person name="Floch G.L."/>
            <person name="Makela M.R."/>
            <person name="Henrissat B."/>
            <person name="Grigoriev I.V."/>
            <person name="Crouch J.A."/>
            <person name="De Vries R.P."/>
            <person name="Sukno S.A."/>
            <person name="Thon M.R."/>
        </authorList>
    </citation>
    <scope>NUCLEOTIDE SEQUENCE</scope>
    <source>
        <strain evidence="3">MAFF235873</strain>
    </source>
</reference>
<name>A0AAD9H9K1_9PEZI</name>
<protein>
    <submittedName>
        <fullName evidence="3">Heterokaryon incompatibility protein</fullName>
    </submittedName>
</protein>
<dbReference type="Pfam" id="PF26639">
    <property type="entry name" value="Het-6_barrel"/>
    <property type="match status" value="1"/>
</dbReference>
<dbReference type="Pfam" id="PF06985">
    <property type="entry name" value="HET"/>
    <property type="match status" value="1"/>
</dbReference>
<feature type="region of interest" description="Disordered" evidence="1">
    <location>
        <begin position="1"/>
        <end position="25"/>
    </location>
</feature>
<keyword evidence="4" id="KW-1185">Reference proteome</keyword>
<dbReference type="PANTHER" id="PTHR24148">
    <property type="entry name" value="ANKYRIN REPEAT DOMAIN-CONTAINING PROTEIN 39 HOMOLOG-RELATED"/>
    <property type="match status" value="1"/>
</dbReference>
<accession>A0AAD9H9K1</accession>
<feature type="compositionally biased region" description="Acidic residues" evidence="1">
    <location>
        <begin position="523"/>
        <end position="532"/>
    </location>
</feature>
<evidence type="ECO:0000256" key="1">
    <source>
        <dbReference type="SAM" id="MobiDB-lite"/>
    </source>
</evidence>
<evidence type="ECO:0000259" key="2">
    <source>
        <dbReference type="Pfam" id="PF06985"/>
    </source>
</evidence>
<feature type="domain" description="Heterokaryon incompatibility" evidence="2">
    <location>
        <begin position="95"/>
        <end position="267"/>
    </location>
</feature>
<dbReference type="AlphaFoldDB" id="A0AAD9H9K1"/>
<evidence type="ECO:0000313" key="4">
    <source>
        <dbReference type="Proteomes" id="UP001232148"/>
    </source>
</evidence>
<comment type="caution">
    <text evidence="3">The sequence shown here is derived from an EMBL/GenBank/DDBJ whole genome shotgun (WGS) entry which is preliminary data.</text>
</comment>
<dbReference type="PANTHER" id="PTHR24148:SF73">
    <property type="entry name" value="HET DOMAIN PROTEIN (AFU_ORTHOLOGUE AFUA_8G01020)"/>
    <property type="match status" value="1"/>
</dbReference>
<organism evidence="3 4">
    <name type="scientific">Colletotrichum zoysiae</name>
    <dbReference type="NCBI Taxonomy" id="1216348"/>
    <lineage>
        <taxon>Eukaryota</taxon>
        <taxon>Fungi</taxon>
        <taxon>Dikarya</taxon>
        <taxon>Ascomycota</taxon>
        <taxon>Pezizomycotina</taxon>
        <taxon>Sordariomycetes</taxon>
        <taxon>Hypocreomycetidae</taxon>
        <taxon>Glomerellales</taxon>
        <taxon>Glomerellaceae</taxon>
        <taxon>Colletotrichum</taxon>
        <taxon>Colletotrichum graminicola species complex</taxon>
    </lineage>
</organism>
<dbReference type="EMBL" id="MU842982">
    <property type="protein sequence ID" value="KAK2023914.1"/>
    <property type="molecule type" value="Genomic_DNA"/>
</dbReference>
<evidence type="ECO:0000313" key="3">
    <source>
        <dbReference type="EMBL" id="KAK2023914.1"/>
    </source>
</evidence>
<dbReference type="Proteomes" id="UP001232148">
    <property type="component" value="Unassembled WGS sequence"/>
</dbReference>
<gene>
    <name evidence="3" type="ORF">LX32DRAFT_644140</name>
</gene>